<dbReference type="RefSeq" id="WP_044638356.1">
    <property type="nucleotide sequence ID" value="NZ_CP007202.1"/>
</dbReference>
<dbReference type="SUPFAM" id="SSF55729">
    <property type="entry name" value="Acyl-CoA N-acyltransferases (Nat)"/>
    <property type="match status" value="1"/>
</dbReference>
<dbReference type="InterPro" id="IPR000182">
    <property type="entry name" value="GNAT_dom"/>
</dbReference>
<evidence type="ECO:0000313" key="2">
    <source>
        <dbReference type="EMBL" id="AJR03626.1"/>
    </source>
</evidence>
<dbReference type="EMBL" id="CP007202">
    <property type="protein sequence ID" value="AJR03626.1"/>
    <property type="molecule type" value="Genomic_DNA"/>
</dbReference>
<dbReference type="Gene3D" id="3.40.630.30">
    <property type="match status" value="1"/>
</dbReference>
<feature type="domain" description="N-acetyltransferase" evidence="1">
    <location>
        <begin position="7"/>
        <end position="151"/>
    </location>
</feature>
<dbReference type="CDD" id="cd04301">
    <property type="entry name" value="NAT_SF"/>
    <property type="match status" value="1"/>
</dbReference>
<dbReference type="AlphaFoldDB" id="A0A0C5VWX0"/>
<dbReference type="PROSITE" id="PS51186">
    <property type="entry name" value="GNAT"/>
    <property type="match status" value="1"/>
</dbReference>
<dbReference type="OrthoDB" id="2352823at2"/>
<organism evidence="2 3">
    <name type="scientific">Siansivirga zeaxanthinifaciens CC-SAMT-1</name>
    <dbReference type="NCBI Taxonomy" id="1454006"/>
    <lineage>
        <taxon>Bacteria</taxon>
        <taxon>Pseudomonadati</taxon>
        <taxon>Bacteroidota</taxon>
        <taxon>Flavobacteriia</taxon>
        <taxon>Flavobacteriales</taxon>
        <taxon>Flavobacteriaceae</taxon>
        <taxon>Siansivirga</taxon>
    </lineage>
</organism>
<keyword evidence="2" id="KW-0808">Transferase</keyword>
<evidence type="ECO:0000259" key="1">
    <source>
        <dbReference type="PROSITE" id="PS51186"/>
    </source>
</evidence>
<dbReference type="InterPro" id="IPR016181">
    <property type="entry name" value="Acyl_CoA_acyltransferase"/>
</dbReference>
<protein>
    <submittedName>
        <fullName evidence="2">Acetyltransferase</fullName>
    </submittedName>
</protein>
<dbReference type="KEGG" id="sze:AW14_08320"/>
<dbReference type="Proteomes" id="UP000032229">
    <property type="component" value="Chromosome"/>
</dbReference>
<sequence length="152" mass="17412">MNTNPTPIIKKISARETHAVRHPVLRAGKPLNSCVFEGDDYENTFHLGLYVNQKLAAVASFLKNNHPLIPEKHQYQLRGMAVLHEFQKKGLGKEILNHAETILKQKNTDVIWCNTREGAVNFYRNCNFNIIGEPFVIKDIGLHFIMSKYLKV</sequence>
<dbReference type="HOGENOM" id="CLU_056607_4_1_10"/>
<reference evidence="2 3" key="1">
    <citation type="submission" date="2014-02" db="EMBL/GenBank/DDBJ databases">
        <authorList>
            <person name="Young C.-C."/>
            <person name="Hameed A."/>
            <person name="Huang H.-C."/>
            <person name="Shahina M."/>
        </authorList>
    </citation>
    <scope>NUCLEOTIDE SEQUENCE [LARGE SCALE GENOMIC DNA]</scope>
    <source>
        <strain evidence="2 3">CC-SAMT-1</strain>
    </source>
</reference>
<gene>
    <name evidence="2" type="ORF">AW14_08320</name>
</gene>
<dbReference type="GO" id="GO:0016747">
    <property type="term" value="F:acyltransferase activity, transferring groups other than amino-acyl groups"/>
    <property type="evidence" value="ECO:0007669"/>
    <property type="project" value="InterPro"/>
</dbReference>
<dbReference type="STRING" id="1454006.AW14_08320"/>
<proteinExistence type="predicted"/>
<name>A0A0C5VWX0_9FLAO</name>
<evidence type="ECO:0000313" key="3">
    <source>
        <dbReference type="Proteomes" id="UP000032229"/>
    </source>
</evidence>
<dbReference type="Pfam" id="PF00583">
    <property type="entry name" value="Acetyltransf_1"/>
    <property type="match status" value="1"/>
</dbReference>
<keyword evidence="3" id="KW-1185">Reference proteome</keyword>
<accession>A0A0C5VWX0</accession>